<organism evidence="1 2">
    <name type="scientific">candidate division MSBL1 archaeon SCGC-AAA259E22</name>
    <dbReference type="NCBI Taxonomy" id="1698265"/>
    <lineage>
        <taxon>Archaea</taxon>
        <taxon>Methanobacteriati</taxon>
        <taxon>Methanobacteriota</taxon>
        <taxon>candidate division MSBL1</taxon>
    </lineage>
</organism>
<reference evidence="1 2" key="1">
    <citation type="journal article" date="2016" name="Sci. Rep.">
        <title>Metabolic traits of an uncultured archaeal lineage -MSBL1- from brine pools of the Red Sea.</title>
        <authorList>
            <person name="Mwirichia R."/>
            <person name="Alam I."/>
            <person name="Rashid M."/>
            <person name="Vinu M."/>
            <person name="Ba-Alawi W."/>
            <person name="Anthony Kamau A."/>
            <person name="Kamanda Ngugi D."/>
            <person name="Goker M."/>
            <person name="Klenk H.P."/>
            <person name="Bajic V."/>
            <person name="Stingl U."/>
        </authorList>
    </citation>
    <scope>NUCLEOTIDE SEQUENCE [LARGE SCALE GENOMIC DNA]</scope>
    <source>
        <strain evidence="1">SCGC-AAA259E22</strain>
    </source>
</reference>
<dbReference type="EMBL" id="LHXP01000008">
    <property type="protein sequence ID" value="KXA93750.1"/>
    <property type="molecule type" value="Genomic_DNA"/>
</dbReference>
<dbReference type="Proteomes" id="UP000070657">
    <property type="component" value="Unassembled WGS sequence"/>
</dbReference>
<name>A0A133UHY7_9EURY</name>
<protein>
    <submittedName>
        <fullName evidence="1">Uncharacterized protein</fullName>
    </submittedName>
</protein>
<sequence length="428" mass="48270">MTAFFGSRNCSRPRLVLGDFMIDSFSQVSSEELLQLAEDRIFSLGPRDLASALSYQNMRYGLGKMIYALEDDAYCVFGPDATITRNKGRWTSGYGYGGVIHWKDENVTFPDLRPNGCGMLLMGLHDLPARDELVKRAAQLNDRNPVLDDIEVEPDLGAGNHFLEFYEPMQISKELPGTLSSYDYFAILHGSGPELKEEIYSYADGGNKVETPLGETTVLYGDEADGYYAKWEKLESFSKRRRELLAEKVVETYDPISNYTHQGLFSRNEARLGCYDTMDGSGGNHLFPLTLRWDTPVYIFKGESNLSEEVLQRLGFLERAERLGLEEDLKEINILPHGGGYEIELDYQNIEVTNTELGNVFTLSNPEPAVRVDEVEAETGVTEFGGMSITNPRELPYTYRGKKVVRKAMEFDLSNLVGKLRPLMTLKI</sequence>
<accession>A0A133UHY7</accession>
<gene>
    <name evidence="1" type="ORF">AKJ66_01135</name>
</gene>
<evidence type="ECO:0000313" key="2">
    <source>
        <dbReference type="Proteomes" id="UP000070657"/>
    </source>
</evidence>
<dbReference type="AlphaFoldDB" id="A0A133UHY7"/>
<keyword evidence="2" id="KW-1185">Reference proteome</keyword>
<evidence type="ECO:0000313" key="1">
    <source>
        <dbReference type="EMBL" id="KXA93750.1"/>
    </source>
</evidence>
<proteinExistence type="predicted"/>
<comment type="caution">
    <text evidence="1">The sequence shown here is derived from an EMBL/GenBank/DDBJ whole genome shotgun (WGS) entry which is preliminary data.</text>
</comment>